<dbReference type="Pfam" id="PF00754">
    <property type="entry name" value="F5_F8_type_C"/>
    <property type="match status" value="1"/>
</dbReference>
<keyword evidence="2" id="KW-0812">Transmembrane</keyword>
<dbReference type="GeneID" id="119731381"/>
<dbReference type="InterPro" id="IPR000421">
    <property type="entry name" value="FA58C"/>
</dbReference>
<dbReference type="RefSeq" id="XP_038060482.1">
    <property type="nucleotide sequence ID" value="XM_038204554.1"/>
</dbReference>
<dbReference type="Proteomes" id="UP000887568">
    <property type="component" value="Unplaced"/>
</dbReference>
<proteinExistence type="predicted"/>
<dbReference type="PROSITE" id="PS50022">
    <property type="entry name" value="FA58C_3"/>
    <property type="match status" value="1"/>
</dbReference>
<reference evidence="4" key="1">
    <citation type="submission" date="2022-11" db="UniProtKB">
        <authorList>
            <consortium name="EnsemblMetazoa"/>
        </authorList>
    </citation>
    <scope>IDENTIFICATION</scope>
</reference>
<dbReference type="SUPFAM" id="SSF49785">
    <property type="entry name" value="Galactose-binding domain-like"/>
    <property type="match status" value="1"/>
</dbReference>
<evidence type="ECO:0000313" key="4">
    <source>
        <dbReference type="EnsemblMetazoa" id="XP_038060482.1"/>
    </source>
</evidence>
<dbReference type="Gene3D" id="2.60.120.260">
    <property type="entry name" value="Galactose-binding domain-like"/>
    <property type="match status" value="1"/>
</dbReference>
<dbReference type="CDD" id="cd00057">
    <property type="entry name" value="FA58C"/>
    <property type="match status" value="1"/>
</dbReference>
<dbReference type="AlphaFoldDB" id="A0A914A9F6"/>
<dbReference type="EnsemblMetazoa" id="XM_038204554.1">
    <property type="protein sequence ID" value="XP_038060482.1"/>
    <property type="gene ID" value="LOC119731381"/>
</dbReference>
<keyword evidence="1" id="KW-1015">Disulfide bond</keyword>
<sequence length="278" mass="31236">MIVDEPTPNNIHCYGYRGNYVTTASDIPNIRLIVPGSGALPVLIADIKVKTCWLVMKNPRKMWVFSWTLWLFSSFFILPVRGNTCSAMVQAAPGDDLTALRNKAFASFRAQCRGKRDDVSCSVEGPLGMEDGRIRDERITASSFWRNLASHAPSRARLNTQGYAAAWCNDETTDDISPWIQVHFDGTVTITGLITQGRGDSPYDQWVTEYQVTYSEDGQSWNNVTDADGTPIKFPGNKDKNTPVTTHLPFALRTRILRIHPTAWNHHCSMRFEVIGCY</sequence>
<dbReference type="PROSITE" id="PS01286">
    <property type="entry name" value="FA58C_2"/>
    <property type="match status" value="1"/>
</dbReference>
<dbReference type="PANTHER" id="PTHR24543">
    <property type="entry name" value="MULTICOPPER OXIDASE-RELATED"/>
    <property type="match status" value="1"/>
</dbReference>
<evidence type="ECO:0000259" key="3">
    <source>
        <dbReference type="PROSITE" id="PS50022"/>
    </source>
</evidence>
<accession>A0A914A9F6</accession>
<organism evidence="4 5">
    <name type="scientific">Patiria miniata</name>
    <name type="common">Bat star</name>
    <name type="synonym">Asterina miniata</name>
    <dbReference type="NCBI Taxonomy" id="46514"/>
    <lineage>
        <taxon>Eukaryota</taxon>
        <taxon>Metazoa</taxon>
        <taxon>Echinodermata</taxon>
        <taxon>Eleutherozoa</taxon>
        <taxon>Asterozoa</taxon>
        <taxon>Asteroidea</taxon>
        <taxon>Valvatacea</taxon>
        <taxon>Valvatida</taxon>
        <taxon>Asterinidae</taxon>
        <taxon>Patiria</taxon>
    </lineage>
</organism>
<evidence type="ECO:0000256" key="2">
    <source>
        <dbReference type="SAM" id="Phobius"/>
    </source>
</evidence>
<dbReference type="FunFam" id="2.60.120.260:FF:000002">
    <property type="entry name" value="Coagulation factor VIII"/>
    <property type="match status" value="1"/>
</dbReference>
<evidence type="ECO:0000313" key="5">
    <source>
        <dbReference type="Proteomes" id="UP000887568"/>
    </source>
</evidence>
<feature type="domain" description="F5/8 type C" evidence="3">
    <location>
        <begin position="121"/>
        <end position="277"/>
    </location>
</feature>
<keyword evidence="5" id="KW-1185">Reference proteome</keyword>
<dbReference type="InterPro" id="IPR008979">
    <property type="entry name" value="Galactose-bd-like_sf"/>
</dbReference>
<evidence type="ECO:0000256" key="1">
    <source>
        <dbReference type="ARBA" id="ARBA00023157"/>
    </source>
</evidence>
<keyword evidence="2" id="KW-1133">Transmembrane helix</keyword>
<feature type="transmembrane region" description="Helical" evidence="2">
    <location>
        <begin position="62"/>
        <end position="80"/>
    </location>
</feature>
<keyword evidence="2" id="KW-0472">Membrane</keyword>
<dbReference type="OrthoDB" id="5985199at2759"/>
<dbReference type="PANTHER" id="PTHR24543:SF325">
    <property type="entry name" value="F5_8 TYPE C DOMAIN-CONTAINING PROTEIN"/>
    <property type="match status" value="1"/>
</dbReference>
<protein>
    <recommendedName>
        <fullName evidence="3">F5/8 type C domain-containing protein</fullName>
    </recommendedName>
</protein>
<name>A0A914A9F6_PATMI</name>
<dbReference type="SMART" id="SM00231">
    <property type="entry name" value="FA58C"/>
    <property type="match status" value="1"/>
</dbReference>